<reference evidence="10" key="2">
    <citation type="submission" date="2015-02" db="UniProtKB">
        <authorList>
            <consortium name="EnsemblMetazoa"/>
        </authorList>
    </citation>
    <scope>IDENTIFICATION</scope>
</reference>
<comment type="subcellular location">
    <subcellularLocation>
        <location evidence="1">Endomembrane system</location>
        <topology evidence="1">Multi-pass membrane protein</topology>
    </subcellularLocation>
    <subcellularLocation>
        <location evidence="2">Endosome</location>
    </subcellularLocation>
    <subcellularLocation>
        <location evidence="3">Lysosome membrane</location>
    </subcellularLocation>
</comment>
<feature type="region of interest" description="Disordered" evidence="8">
    <location>
        <begin position="191"/>
        <end position="211"/>
    </location>
</feature>
<dbReference type="GO" id="GO:0005768">
    <property type="term" value="C:endosome"/>
    <property type="evidence" value="ECO:0007669"/>
    <property type="project" value="UniProtKB-SubCell"/>
</dbReference>
<protein>
    <recommendedName>
        <fullName evidence="9">RING-CH-type domain-containing protein</fullName>
    </recommendedName>
</protein>
<keyword evidence="7" id="KW-0391">Immunity</keyword>
<evidence type="ECO:0000256" key="5">
    <source>
        <dbReference type="ARBA" id="ARBA00022771"/>
    </source>
</evidence>
<keyword evidence="4" id="KW-0479">Metal-binding</keyword>
<dbReference type="HOGENOM" id="CLU_1306262_0_0_1"/>
<organism evidence="10 11">
    <name type="scientific">Strigamia maritima</name>
    <name type="common">European centipede</name>
    <name type="synonym">Geophilus maritimus</name>
    <dbReference type="NCBI Taxonomy" id="126957"/>
    <lineage>
        <taxon>Eukaryota</taxon>
        <taxon>Metazoa</taxon>
        <taxon>Ecdysozoa</taxon>
        <taxon>Arthropoda</taxon>
        <taxon>Myriapoda</taxon>
        <taxon>Chilopoda</taxon>
        <taxon>Pleurostigmophora</taxon>
        <taxon>Geophilomorpha</taxon>
        <taxon>Linotaeniidae</taxon>
        <taxon>Strigamia</taxon>
    </lineage>
</organism>
<evidence type="ECO:0000256" key="6">
    <source>
        <dbReference type="ARBA" id="ARBA00022833"/>
    </source>
</evidence>
<dbReference type="GO" id="GO:0008270">
    <property type="term" value="F:zinc ion binding"/>
    <property type="evidence" value="ECO:0007669"/>
    <property type="project" value="UniProtKB-KW"/>
</dbReference>
<dbReference type="GO" id="GO:0005765">
    <property type="term" value="C:lysosomal membrane"/>
    <property type="evidence" value="ECO:0007669"/>
    <property type="project" value="UniProtKB-SubCell"/>
</dbReference>
<dbReference type="PANTHER" id="PTHR45981">
    <property type="entry name" value="LD02310P"/>
    <property type="match status" value="1"/>
</dbReference>
<dbReference type="PROSITE" id="PS51292">
    <property type="entry name" value="ZF_RING_CH"/>
    <property type="match status" value="1"/>
</dbReference>
<dbReference type="STRING" id="126957.T1J3B9"/>
<dbReference type="Gene3D" id="3.30.40.10">
    <property type="entry name" value="Zinc/RING finger domain, C3HC4 (zinc finger)"/>
    <property type="match status" value="1"/>
</dbReference>
<evidence type="ECO:0000256" key="1">
    <source>
        <dbReference type="ARBA" id="ARBA00004127"/>
    </source>
</evidence>
<dbReference type="Proteomes" id="UP000014500">
    <property type="component" value="Unassembled WGS sequence"/>
</dbReference>
<evidence type="ECO:0000256" key="4">
    <source>
        <dbReference type="ARBA" id="ARBA00022723"/>
    </source>
</evidence>
<dbReference type="SMART" id="SM00744">
    <property type="entry name" value="RINGv"/>
    <property type="match status" value="1"/>
</dbReference>
<evidence type="ECO:0000256" key="8">
    <source>
        <dbReference type="SAM" id="MobiDB-lite"/>
    </source>
</evidence>
<name>T1J3B9_STRMM</name>
<sequence>MRICHCEGDADAPLISPCYCAGSLHYVHQSCLQQWIKNSNIKNCELCKFQFVMQTKMKPFYEAMGEVAHVAHGETQVVLLGDLSSDRPRLRAVVTVRVDRPHRRRNLLQQFRMAVLDQTGGRGRGTGWRSAFHSLPGHERQPNNALNPLLPNQRVTEKSSRNIKTEVKCSSEALERIWGSCEEMRNSRSYIPYSFGNNGVPDNSESDQGDG</sequence>
<keyword evidence="11" id="KW-1185">Reference proteome</keyword>
<evidence type="ECO:0000259" key="9">
    <source>
        <dbReference type="PROSITE" id="PS51292"/>
    </source>
</evidence>
<dbReference type="AlphaFoldDB" id="T1J3B9"/>
<dbReference type="EnsemblMetazoa" id="SMAR008083-RA">
    <property type="protein sequence ID" value="SMAR008083-PA"/>
    <property type="gene ID" value="SMAR008083"/>
</dbReference>
<keyword evidence="5" id="KW-0863">Zinc-finger</keyword>
<evidence type="ECO:0000256" key="7">
    <source>
        <dbReference type="ARBA" id="ARBA00022859"/>
    </source>
</evidence>
<reference evidence="11" key="1">
    <citation type="submission" date="2011-05" db="EMBL/GenBank/DDBJ databases">
        <authorList>
            <person name="Richards S.R."/>
            <person name="Qu J."/>
            <person name="Jiang H."/>
            <person name="Jhangiani S.N."/>
            <person name="Agravi P."/>
            <person name="Goodspeed R."/>
            <person name="Gross S."/>
            <person name="Mandapat C."/>
            <person name="Jackson L."/>
            <person name="Mathew T."/>
            <person name="Pu L."/>
            <person name="Thornton R."/>
            <person name="Saada N."/>
            <person name="Wilczek-Boney K.B."/>
            <person name="Lee S."/>
            <person name="Kovar C."/>
            <person name="Wu Y."/>
            <person name="Scherer S.E."/>
            <person name="Worley K.C."/>
            <person name="Muzny D.M."/>
            <person name="Gibbs R."/>
        </authorList>
    </citation>
    <scope>NUCLEOTIDE SEQUENCE</scope>
    <source>
        <strain evidence="11">Brora</strain>
    </source>
</reference>
<evidence type="ECO:0000313" key="10">
    <source>
        <dbReference type="EnsemblMetazoa" id="SMAR008083-PA"/>
    </source>
</evidence>
<feature type="domain" description="RING-CH-type" evidence="9">
    <location>
        <begin position="1"/>
        <end position="54"/>
    </location>
</feature>
<proteinExistence type="predicted"/>
<dbReference type="Pfam" id="PF12906">
    <property type="entry name" value="RINGv"/>
    <property type="match status" value="1"/>
</dbReference>
<evidence type="ECO:0000256" key="2">
    <source>
        <dbReference type="ARBA" id="ARBA00004177"/>
    </source>
</evidence>
<dbReference type="InterPro" id="IPR011016">
    <property type="entry name" value="Znf_RING-CH"/>
</dbReference>
<dbReference type="EMBL" id="JH431821">
    <property type="status" value="NOT_ANNOTATED_CDS"/>
    <property type="molecule type" value="Genomic_DNA"/>
</dbReference>
<accession>T1J3B9</accession>
<dbReference type="GO" id="GO:0002376">
    <property type="term" value="P:immune system process"/>
    <property type="evidence" value="ECO:0007669"/>
    <property type="project" value="UniProtKB-KW"/>
</dbReference>
<evidence type="ECO:0000256" key="3">
    <source>
        <dbReference type="ARBA" id="ARBA00004656"/>
    </source>
</evidence>
<dbReference type="InterPro" id="IPR013083">
    <property type="entry name" value="Znf_RING/FYVE/PHD"/>
</dbReference>
<dbReference type="eggNOG" id="KOG1609">
    <property type="taxonomic scope" value="Eukaryota"/>
</dbReference>
<dbReference type="SUPFAM" id="SSF57850">
    <property type="entry name" value="RING/U-box"/>
    <property type="match status" value="1"/>
</dbReference>
<evidence type="ECO:0000313" key="11">
    <source>
        <dbReference type="Proteomes" id="UP000014500"/>
    </source>
</evidence>
<keyword evidence="6" id="KW-0862">Zinc</keyword>